<organism evidence="2 3">
    <name type="scientific">Leifsonia kafniensis</name>
    <dbReference type="NCBI Taxonomy" id="475957"/>
    <lineage>
        <taxon>Bacteria</taxon>
        <taxon>Bacillati</taxon>
        <taxon>Actinomycetota</taxon>
        <taxon>Actinomycetes</taxon>
        <taxon>Micrococcales</taxon>
        <taxon>Microbacteriaceae</taxon>
        <taxon>Leifsonia</taxon>
    </lineage>
</organism>
<dbReference type="InterPro" id="IPR011042">
    <property type="entry name" value="6-blade_b-propeller_TolB-like"/>
</dbReference>
<accession>A0ABP7L7X4</accession>
<dbReference type="InterPro" id="IPR011041">
    <property type="entry name" value="Quinoprot_gluc/sorb_DH_b-prop"/>
</dbReference>
<sequence length="375" mass="38395">MALPVRPVGDPVAIASHLDAPWSILRLPMPGGGTLISERDTATIRELLPDGSLRAAGTVAESHAGGEGGLLGLAFLAASAAPIASATPSVSPGASAAPTVSPGASAAPSVSPGFSAGLAPSDSGWVYAYVTAADDNRIVRMPLTGSAGGYGLGASELVLAGIPKAANHDGGRIAFGPDGLLYATAGDAGNTANAQDLGSLGGKILRMTATGEVPAGNPFGTLVYSWGHRNPQGIAWDVQGQLWASEFGQNTWDELNRIVAGGNYGWPIVEGIAPAGAADPALIDPVHEWPTDEASPSGIAIVGDSLFMASLRGERLWRIQLSTGEVDDWFVHDFGRLRDVVSGPDGTLWFMSNNTDGRGDPAAGDDRLYQVQVSR</sequence>
<dbReference type="PANTHER" id="PTHR19328:SF13">
    <property type="entry name" value="HIPL1 PROTEIN"/>
    <property type="match status" value="1"/>
</dbReference>
<dbReference type="SUPFAM" id="SSF50952">
    <property type="entry name" value="Soluble quinoprotein glucose dehydrogenase"/>
    <property type="match status" value="1"/>
</dbReference>
<name>A0ABP7L7X4_9MICO</name>
<dbReference type="Proteomes" id="UP001501803">
    <property type="component" value="Unassembled WGS sequence"/>
</dbReference>
<dbReference type="EMBL" id="BAABCN010000018">
    <property type="protein sequence ID" value="GAA3895562.1"/>
    <property type="molecule type" value="Genomic_DNA"/>
</dbReference>
<dbReference type="Gene3D" id="2.120.10.30">
    <property type="entry name" value="TolB, C-terminal domain"/>
    <property type="match status" value="1"/>
</dbReference>
<dbReference type="PANTHER" id="PTHR19328">
    <property type="entry name" value="HEDGEHOG-INTERACTING PROTEIN"/>
    <property type="match status" value="1"/>
</dbReference>
<keyword evidence="3" id="KW-1185">Reference proteome</keyword>
<feature type="domain" description="Glucose/Sorbosone dehydrogenase" evidence="1">
    <location>
        <begin position="122"/>
        <end position="358"/>
    </location>
</feature>
<evidence type="ECO:0000259" key="1">
    <source>
        <dbReference type="Pfam" id="PF07995"/>
    </source>
</evidence>
<reference evidence="3" key="1">
    <citation type="journal article" date="2019" name="Int. J. Syst. Evol. Microbiol.">
        <title>The Global Catalogue of Microorganisms (GCM) 10K type strain sequencing project: providing services to taxonomists for standard genome sequencing and annotation.</title>
        <authorList>
            <consortium name="The Broad Institute Genomics Platform"/>
            <consortium name="The Broad Institute Genome Sequencing Center for Infectious Disease"/>
            <person name="Wu L."/>
            <person name="Ma J."/>
        </authorList>
    </citation>
    <scope>NUCLEOTIDE SEQUENCE [LARGE SCALE GENOMIC DNA]</scope>
    <source>
        <strain evidence="3">JCM 17021</strain>
    </source>
</reference>
<comment type="caution">
    <text evidence="2">The sequence shown here is derived from an EMBL/GenBank/DDBJ whole genome shotgun (WGS) entry which is preliminary data.</text>
</comment>
<protein>
    <recommendedName>
        <fullName evidence="1">Glucose/Sorbosone dehydrogenase domain-containing protein</fullName>
    </recommendedName>
</protein>
<evidence type="ECO:0000313" key="3">
    <source>
        <dbReference type="Proteomes" id="UP001501803"/>
    </source>
</evidence>
<gene>
    <name evidence="2" type="ORF">GCM10022381_41380</name>
</gene>
<evidence type="ECO:0000313" key="2">
    <source>
        <dbReference type="EMBL" id="GAA3895562.1"/>
    </source>
</evidence>
<dbReference type="InterPro" id="IPR012938">
    <property type="entry name" value="Glc/Sorbosone_DH"/>
</dbReference>
<dbReference type="Pfam" id="PF07995">
    <property type="entry name" value="GSDH"/>
    <property type="match status" value="1"/>
</dbReference>
<proteinExistence type="predicted"/>